<organism evidence="2 3">
    <name type="scientific">Sphagnurus paluster</name>
    <dbReference type="NCBI Taxonomy" id="117069"/>
    <lineage>
        <taxon>Eukaryota</taxon>
        <taxon>Fungi</taxon>
        <taxon>Dikarya</taxon>
        <taxon>Basidiomycota</taxon>
        <taxon>Agaricomycotina</taxon>
        <taxon>Agaricomycetes</taxon>
        <taxon>Agaricomycetidae</taxon>
        <taxon>Agaricales</taxon>
        <taxon>Tricholomatineae</taxon>
        <taxon>Lyophyllaceae</taxon>
        <taxon>Sphagnurus</taxon>
    </lineage>
</organism>
<evidence type="ECO:0000313" key="2">
    <source>
        <dbReference type="EMBL" id="KAG5654194.1"/>
    </source>
</evidence>
<dbReference type="EMBL" id="JABCKI010000016">
    <property type="protein sequence ID" value="KAG5654194.1"/>
    <property type="molecule type" value="Genomic_DNA"/>
</dbReference>
<reference evidence="2" key="2">
    <citation type="submission" date="2021-10" db="EMBL/GenBank/DDBJ databases">
        <title>Phylogenomics reveals ancestral predisposition of the termite-cultivated fungus Termitomyces towards a domesticated lifestyle.</title>
        <authorList>
            <person name="Auxier B."/>
            <person name="Grum-Grzhimaylo A."/>
            <person name="Cardenas M.E."/>
            <person name="Lodge J.D."/>
            <person name="Laessoe T."/>
            <person name="Pedersen O."/>
            <person name="Smith M.E."/>
            <person name="Kuyper T.W."/>
            <person name="Franco-Molano E.A."/>
            <person name="Baroni T.J."/>
            <person name="Aanen D.K."/>
        </authorList>
    </citation>
    <scope>NUCLEOTIDE SEQUENCE</scope>
    <source>
        <strain evidence="2">D49</strain>
    </source>
</reference>
<evidence type="ECO:0000313" key="3">
    <source>
        <dbReference type="Proteomes" id="UP000717328"/>
    </source>
</evidence>
<reference evidence="2" key="1">
    <citation type="submission" date="2021-02" db="EMBL/GenBank/DDBJ databases">
        <authorList>
            <person name="Nieuwenhuis M."/>
            <person name="Van De Peppel L.J.J."/>
        </authorList>
    </citation>
    <scope>NUCLEOTIDE SEQUENCE</scope>
    <source>
        <strain evidence="2">D49</strain>
    </source>
</reference>
<dbReference type="AlphaFoldDB" id="A0A9P7KLH1"/>
<evidence type="ECO:0000256" key="1">
    <source>
        <dbReference type="SAM" id="MobiDB-lite"/>
    </source>
</evidence>
<protein>
    <submittedName>
        <fullName evidence="2">Uncharacterized protein</fullName>
    </submittedName>
</protein>
<feature type="compositionally biased region" description="Low complexity" evidence="1">
    <location>
        <begin position="69"/>
        <end position="89"/>
    </location>
</feature>
<gene>
    <name evidence="2" type="ORF">H0H81_006227</name>
</gene>
<feature type="compositionally biased region" description="Low complexity" evidence="1">
    <location>
        <begin position="113"/>
        <end position="140"/>
    </location>
</feature>
<dbReference type="OrthoDB" id="3265692at2759"/>
<feature type="compositionally biased region" description="Polar residues" evidence="1">
    <location>
        <begin position="101"/>
        <end position="112"/>
    </location>
</feature>
<sequence>MTSVRRTIGSLPKKKSPGSPSSPDYGMISTPAERTLPTSARKRDYDPSLSRPTIDQIAMGLHTSRTPHLRPLSSTPSPYSPSRRSASPLVLPPPPARSSLKQPTTSPGTFSGNNPASASSTTVTSNNPPTPKSPMKSMSTLRVRMARFLPRTRNASAPPSRLSSTTSSPRGSMDFPTPKKAVRFSAQVKPADD</sequence>
<comment type="caution">
    <text evidence="2">The sequence shown here is derived from an EMBL/GenBank/DDBJ whole genome shotgun (WGS) entry which is preliminary data.</text>
</comment>
<keyword evidence="3" id="KW-1185">Reference proteome</keyword>
<name>A0A9P7KLH1_9AGAR</name>
<feature type="region of interest" description="Disordered" evidence="1">
    <location>
        <begin position="1"/>
        <end position="193"/>
    </location>
</feature>
<dbReference type="Proteomes" id="UP000717328">
    <property type="component" value="Unassembled WGS sequence"/>
</dbReference>
<feature type="compositionally biased region" description="Low complexity" evidence="1">
    <location>
        <begin position="155"/>
        <end position="172"/>
    </location>
</feature>
<proteinExistence type="predicted"/>
<accession>A0A9P7KLH1</accession>